<dbReference type="InterPro" id="IPR019734">
    <property type="entry name" value="TPR_rpt"/>
</dbReference>
<dbReference type="SUPFAM" id="SSF52540">
    <property type="entry name" value="P-loop containing nucleoside triphosphate hydrolases"/>
    <property type="match status" value="1"/>
</dbReference>
<proteinExistence type="predicted"/>
<dbReference type="Gene3D" id="1.25.40.10">
    <property type="entry name" value="Tetratricopeptide repeat domain"/>
    <property type="match status" value="2"/>
</dbReference>
<dbReference type="PANTHER" id="PTHR47691:SF3">
    <property type="entry name" value="HTH-TYPE TRANSCRIPTIONAL REGULATOR RV0890C-RELATED"/>
    <property type="match status" value="1"/>
</dbReference>
<sequence>MVQIIDGMPGSGKTTLAVQLAVMLQADYPDGQLFIDLHGHSARDPMDPRMALSALLQQLEVPPDRLPIDFEGRVAYWRTLLSSRRLVLVLDNAGNSAQIAPLLPTAPGSLTLVTSRRRLGLDGVRLEPLPVMTEVEAIELLARIAGVDRVAAEPSAAYEVVRRCGYLPLAIRLAGTRLAHRPSWRVSDLAARLRGDRRTLPELAAEIRTVGAAFALSYAQLSSPTQRVFRLLGLHTGSDFDACSVAALVGLPLPRAQHLLDELIDGYLVEEPTAGRYRLHDLVREYAFELCTATDGDDERRAAVEGLLDFYLHAADVARRSIESARSRRFFNPGLPRRSDLVEELGTLHPRWFAVEGGNLAAAVTLAMETGSYSYAWRLARVGWRYLYHAGNLDELIALQEQALAAARALDDNEAITASCNYLASAYFRQGKTQQCLEILELAVAAGQRLGNTAWLALLNGNMSAAYFNAGRHREAVEHALQALQQLRGTVEPDPDIPRLLIGLGEIYGITGRYEEGLLHLRRSLFLAAKNGDQTVVAGALRNIGSIRIRQGAHRYAKRLLTASLLIYRRLGAEWGEGEVLNDLASIELALGDPELAARRYREVIVALRDNRSPAIESAARNGLGQTALASGDVLAAREHFEDALELARETDHRREITASLDGIACCLVATEPNRARVLWRRALKLLIELDMPERFEVEMRLAEAERRRPLLGDEHELRHPTDGFGVDE</sequence>
<keyword evidence="2" id="KW-1185">Reference proteome</keyword>
<dbReference type="Pfam" id="PF13424">
    <property type="entry name" value="TPR_12"/>
    <property type="match status" value="1"/>
</dbReference>
<gene>
    <name evidence="1" type="ORF">Psuf_021560</name>
</gene>
<dbReference type="Gene3D" id="1.10.8.430">
    <property type="entry name" value="Helical domain of apoptotic protease-activating factors"/>
    <property type="match status" value="1"/>
</dbReference>
<organism evidence="1 2">
    <name type="scientific">Phytohabitans suffuscus</name>
    <dbReference type="NCBI Taxonomy" id="624315"/>
    <lineage>
        <taxon>Bacteria</taxon>
        <taxon>Bacillati</taxon>
        <taxon>Actinomycetota</taxon>
        <taxon>Actinomycetes</taxon>
        <taxon>Micromonosporales</taxon>
        <taxon>Micromonosporaceae</taxon>
    </lineage>
</organism>
<evidence type="ECO:0000313" key="2">
    <source>
        <dbReference type="Proteomes" id="UP000503011"/>
    </source>
</evidence>
<name>A0A6F8YFN3_9ACTN</name>
<dbReference type="Proteomes" id="UP000503011">
    <property type="component" value="Chromosome"/>
</dbReference>
<dbReference type="PRINTS" id="PR00364">
    <property type="entry name" value="DISEASERSIST"/>
</dbReference>
<protein>
    <submittedName>
        <fullName evidence="1">Uncharacterized protein</fullName>
    </submittedName>
</protein>
<dbReference type="Gene3D" id="3.40.50.300">
    <property type="entry name" value="P-loop containing nucleotide triphosphate hydrolases"/>
    <property type="match status" value="1"/>
</dbReference>
<dbReference type="KEGG" id="psuu:Psuf_021560"/>
<dbReference type="RefSeq" id="WP_173156221.1">
    <property type="nucleotide sequence ID" value="NZ_AP022871.1"/>
</dbReference>
<reference evidence="1 2" key="1">
    <citation type="submission" date="2020-03" db="EMBL/GenBank/DDBJ databases">
        <title>Whole genome shotgun sequence of Phytohabitans suffuscus NBRC 105367.</title>
        <authorList>
            <person name="Komaki H."/>
            <person name="Tamura T."/>
        </authorList>
    </citation>
    <scope>NUCLEOTIDE SEQUENCE [LARGE SCALE GENOMIC DNA]</scope>
    <source>
        <strain evidence="1 2">NBRC 105367</strain>
    </source>
</reference>
<dbReference type="SUPFAM" id="SSF48452">
    <property type="entry name" value="TPR-like"/>
    <property type="match status" value="2"/>
</dbReference>
<accession>A0A6F8YFN3</accession>
<dbReference type="InterPro" id="IPR011990">
    <property type="entry name" value="TPR-like_helical_dom_sf"/>
</dbReference>
<dbReference type="InterPro" id="IPR042197">
    <property type="entry name" value="Apaf_helical"/>
</dbReference>
<dbReference type="PANTHER" id="PTHR47691">
    <property type="entry name" value="REGULATOR-RELATED"/>
    <property type="match status" value="1"/>
</dbReference>
<dbReference type="EMBL" id="AP022871">
    <property type="protein sequence ID" value="BCB84843.1"/>
    <property type="molecule type" value="Genomic_DNA"/>
</dbReference>
<dbReference type="AlphaFoldDB" id="A0A6F8YFN3"/>
<dbReference type="InterPro" id="IPR027417">
    <property type="entry name" value="P-loop_NTPase"/>
</dbReference>
<reference evidence="1 2" key="2">
    <citation type="submission" date="2020-03" db="EMBL/GenBank/DDBJ databases">
        <authorList>
            <person name="Ichikawa N."/>
            <person name="Kimura A."/>
            <person name="Kitahashi Y."/>
            <person name="Uohara A."/>
        </authorList>
    </citation>
    <scope>NUCLEOTIDE SEQUENCE [LARGE SCALE GENOMIC DNA]</scope>
    <source>
        <strain evidence="1 2">NBRC 105367</strain>
    </source>
</reference>
<dbReference type="SMART" id="SM00028">
    <property type="entry name" value="TPR"/>
    <property type="match status" value="6"/>
</dbReference>
<evidence type="ECO:0000313" key="1">
    <source>
        <dbReference type="EMBL" id="BCB84843.1"/>
    </source>
</evidence>